<dbReference type="GO" id="GO:0016020">
    <property type="term" value="C:membrane"/>
    <property type="evidence" value="ECO:0007669"/>
    <property type="project" value="UniProtKB-SubCell"/>
</dbReference>
<feature type="transmembrane region" description="Helical" evidence="5">
    <location>
        <begin position="109"/>
        <end position="130"/>
    </location>
</feature>
<dbReference type="GO" id="GO:0016874">
    <property type="term" value="F:ligase activity"/>
    <property type="evidence" value="ECO:0007669"/>
    <property type="project" value="UniProtKB-KW"/>
</dbReference>
<keyword evidence="4 5" id="KW-0472">Membrane</keyword>
<gene>
    <name evidence="7" type="ORF">N5J23_00990</name>
</gene>
<dbReference type="EMBL" id="JAOCJW010000001">
    <property type="protein sequence ID" value="MDH2004137.1"/>
    <property type="molecule type" value="Genomic_DNA"/>
</dbReference>
<dbReference type="AlphaFoldDB" id="A0AA43AVC4"/>
<dbReference type="Pfam" id="PF04932">
    <property type="entry name" value="Wzy_C"/>
    <property type="match status" value="1"/>
</dbReference>
<feature type="transmembrane region" description="Helical" evidence="5">
    <location>
        <begin position="142"/>
        <end position="163"/>
    </location>
</feature>
<feature type="transmembrane region" description="Helical" evidence="5">
    <location>
        <begin position="215"/>
        <end position="234"/>
    </location>
</feature>
<feature type="transmembrane region" description="Helical" evidence="5">
    <location>
        <begin position="385"/>
        <end position="406"/>
    </location>
</feature>
<evidence type="ECO:0000313" key="7">
    <source>
        <dbReference type="EMBL" id="MDH2004137.1"/>
    </source>
</evidence>
<evidence type="ECO:0000256" key="5">
    <source>
        <dbReference type="SAM" id="Phobius"/>
    </source>
</evidence>
<feature type="transmembrane region" description="Helical" evidence="5">
    <location>
        <begin position="192"/>
        <end position="208"/>
    </location>
</feature>
<protein>
    <submittedName>
        <fullName evidence="7">O-antigen ligase family protein</fullName>
    </submittedName>
</protein>
<dbReference type="InterPro" id="IPR007016">
    <property type="entry name" value="O-antigen_ligase-rel_domated"/>
</dbReference>
<dbReference type="Proteomes" id="UP001161294">
    <property type="component" value="Unassembled WGS sequence"/>
</dbReference>
<evidence type="ECO:0000256" key="1">
    <source>
        <dbReference type="ARBA" id="ARBA00004141"/>
    </source>
</evidence>
<feature type="transmembrane region" description="Helical" evidence="5">
    <location>
        <begin position="168"/>
        <end position="186"/>
    </location>
</feature>
<evidence type="ECO:0000313" key="8">
    <source>
        <dbReference type="Proteomes" id="UP001161294"/>
    </source>
</evidence>
<dbReference type="RefSeq" id="WP_279827104.1">
    <property type="nucleotide sequence ID" value="NZ_CAURON010000019.1"/>
</dbReference>
<dbReference type="PANTHER" id="PTHR37422:SF17">
    <property type="entry name" value="O-ANTIGEN LIGASE"/>
    <property type="match status" value="1"/>
</dbReference>
<evidence type="ECO:0000259" key="6">
    <source>
        <dbReference type="Pfam" id="PF04932"/>
    </source>
</evidence>
<dbReference type="PANTHER" id="PTHR37422">
    <property type="entry name" value="TEICHURONIC ACID BIOSYNTHESIS PROTEIN TUAE"/>
    <property type="match status" value="1"/>
</dbReference>
<feature type="transmembrane region" description="Helical" evidence="5">
    <location>
        <begin position="361"/>
        <end position="379"/>
    </location>
</feature>
<dbReference type="InterPro" id="IPR051533">
    <property type="entry name" value="WaaL-like"/>
</dbReference>
<feature type="transmembrane region" description="Helical" evidence="5">
    <location>
        <begin position="86"/>
        <end position="104"/>
    </location>
</feature>
<evidence type="ECO:0000256" key="3">
    <source>
        <dbReference type="ARBA" id="ARBA00022989"/>
    </source>
</evidence>
<organism evidence="7 8">
    <name type="scientific">Comamonas aquatica</name>
    <dbReference type="NCBI Taxonomy" id="225991"/>
    <lineage>
        <taxon>Bacteria</taxon>
        <taxon>Pseudomonadati</taxon>
        <taxon>Pseudomonadota</taxon>
        <taxon>Betaproteobacteria</taxon>
        <taxon>Burkholderiales</taxon>
        <taxon>Comamonadaceae</taxon>
        <taxon>Comamonas</taxon>
    </lineage>
</organism>
<feature type="domain" description="O-antigen ligase-related" evidence="6">
    <location>
        <begin position="178"/>
        <end position="333"/>
    </location>
</feature>
<keyword evidence="2 5" id="KW-0812">Transmembrane</keyword>
<name>A0AA43AVC4_9BURK</name>
<proteinExistence type="predicted"/>
<evidence type="ECO:0000256" key="2">
    <source>
        <dbReference type="ARBA" id="ARBA00022692"/>
    </source>
</evidence>
<keyword evidence="7" id="KW-0436">Ligase</keyword>
<feature type="transmembrane region" description="Helical" evidence="5">
    <location>
        <begin position="326"/>
        <end position="345"/>
    </location>
</feature>
<comment type="caution">
    <text evidence="7">The sequence shown here is derived from an EMBL/GenBank/DDBJ whole genome shotgun (WGS) entry which is preliminary data.</text>
</comment>
<sequence>MCWSDFRCKFFSFCAFAFLALSLVFPSGYSYGAAGLTLLALSGAIVLNHRPLSHETWLLVAIMLVMGLIWGVDFDTPLAVMHTDFWPRYWLAAITLAIGAVWGVDLRAVIWGAAAGAVGALAIASYQYLVLGWSKASGHTNAIQFGDIAMYLGIAVWAFALFVEQRKWMLIALWGAGACGVLASLLSETRGAWVVAPLLMLCMLIFLFQQGRKRLAFGTVAMVLILLAVVVIPYGGKFGARAELAVAEMQQYLKNPQQNSETSIGQRLEQWRVALHMIESKPLLGWGVKGARAEKQRLVDHGFAHPSIMNYGHAHNEIIDMLVKRGLLGCIALIFFYLIPLCVFWPTRKRLAQFENSTQRAVLGVRMAAALLPIAYFGFGWTQVFFAHNSGNMFYIFGLVVFWAALQRLEGKTLQQDAVSARDIKVSSCTLP</sequence>
<keyword evidence="3 5" id="KW-1133">Transmembrane helix</keyword>
<feature type="transmembrane region" description="Helical" evidence="5">
    <location>
        <begin position="31"/>
        <end position="49"/>
    </location>
</feature>
<reference evidence="7" key="1">
    <citation type="submission" date="2022-09" db="EMBL/GenBank/DDBJ databases">
        <title>Intensive care unit water sources are persistently colonized with multi-drug resistant bacteria and are the site of extensive horizontal gene transfer of antibiotic resistance genes.</title>
        <authorList>
            <person name="Diorio-Toth L."/>
        </authorList>
    </citation>
    <scope>NUCLEOTIDE SEQUENCE</scope>
    <source>
        <strain evidence="7">GD03686</strain>
    </source>
</reference>
<evidence type="ECO:0000256" key="4">
    <source>
        <dbReference type="ARBA" id="ARBA00023136"/>
    </source>
</evidence>
<comment type="subcellular location">
    <subcellularLocation>
        <location evidence="1">Membrane</location>
        <topology evidence="1">Multi-pass membrane protein</topology>
    </subcellularLocation>
</comment>
<feature type="transmembrane region" description="Helical" evidence="5">
    <location>
        <begin position="56"/>
        <end position="74"/>
    </location>
</feature>
<accession>A0AA43AVC4</accession>